<reference evidence="2 3" key="1">
    <citation type="submission" date="2023-07" db="EMBL/GenBank/DDBJ databases">
        <title>Sorghum-associated microbial communities from plants grown in Nebraska, USA.</title>
        <authorList>
            <person name="Schachtman D."/>
        </authorList>
    </citation>
    <scope>NUCLEOTIDE SEQUENCE [LARGE SCALE GENOMIC DNA]</scope>
    <source>
        <strain evidence="2 3">4138</strain>
    </source>
</reference>
<comment type="caution">
    <text evidence="2">The sequence shown here is derived from an EMBL/GenBank/DDBJ whole genome shotgun (WGS) entry which is preliminary data.</text>
</comment>
<keyword evidence="1" id="KW-1133">Transmembrane helix</keyword>
<keyword evidence="3" id="KW-1185">Reference proteome</keyword>
<evidence type="ECO:0000313" key="2">
    <source>
        <dbReference type="EMBL" id="MDR7122928.1"/>
    </source>
</evidence>
<evidence type="ECO:0000313" key="3">
    <source>
        <dbReference type="Proteomes" id="UP001257909"/>
    </source>
</evidence>
<gene>
    <name evidence="2" type="ORF">J2W69_003906</name>
</gene>
<proteinExistence type="predicted"/>
<accession>A0ABU1W5C9</accession>
<evidence type="ECO:0000256" key="1">
    <source>
        <dbReference type="SAM" id="Phobius"/>
    </source>
</evidence>
<name>A0ABU1W5C9_9GAMM</name>
<keyword evidence="1" id="KW-0812">Transmembrane</keyword>
<sequence length="57" mass="6436">MLNIAQLLYFLCYNPSVDKLIWAAVFTLCLSAGFYLLIRSLSRQTQAVDQSQLAVSH</sequence>
<dbReference type="Proteomes" id="UP001257909">
    <property type="component" value="Unassembled WGS sequence"/>
</dbReference>
<organism evidence="2 3">
    <name type="scientific">Rheinheimera soli</name>
    <dbReference type="NCBI Taxonomy" id="443616"/>
    <lineage>
        <taxon>Bacteria</taxon>
        <taxon>Pseudomonadati</taxon>
        <taxon>Pseudomonadota</taxon>
        <taxon>Gammaproteobacteria</taxon>
        <taxon>Chromatiales</taxon>
        <taxon>Chromatiaceae</taxon>
        <taxon>Rheinheimera</taxon>
    </lineage>
</organism>
<dbReference type="RefSeq" id="WP_310281578.1">
    <property type="nucleotide sequence ID" value="NZ_JAVDWR010000024.1"/>
</dbReference>
<feature type="transmembrane region" description="Helical" evidence="1">
    <location>
        <begin position="20"/>
        <end position="38"/>
    </location>
</feature>
<dbReference type="EMBL" id="JAVDWR010000024">
    <property type="protein sequence ID" value="MDR7122928.1"/>
    <property type="molecule type" value="Genomic_DNA"/>
</dbReference>
<keyword evidence="1" id="KW-0472">Membrane</keyword>
<protein>
    <submittedName>
        <fullName evidence="2">Uncharacterized protein</fullName>
    </submittedName>
</protein>